<dbReference type="GO" id="GO:0006355">
    <property type="term" value="P:regulation of DNA-templated transcription"/>
    <property type="evidence" value="ECO:0007669"/>
    <property type="project" value="InterPro"/>
</dbReference>
<dbReference type="GO" id="GO:0005524">
    <property type="term" value="F:ATP binding"/>
    <property type="evidence" value="ECO:0007669"/>
    <property type="project" value="UniProtKB-KW"/>
</dbReference>
<dbReference type="InterPro" id="IPR058031">
    <property type="entry name" value="AAA_lid_NorR"/>
</dbReference>
<dbReference type="RefSeq" id="WP_103892825.1">
    <property type="nucleotide sequence ID" value="NZ_CP027768.1"/>
</dbReference>
<evidence type="ECO:0000256" key="5">
    <source>
        <dbReference type="ARBA" id="ARBA00023163"/>
    </source>
</evidence>
<keyword evidence="5" id="KW-0804">Transcription</keyword>
<proteinExistence type="predicted"/>
<dbReference type="Proteomes" id="UP000280475">
    <property type="component" value="Chromosome"/>
</dbReference>
<dbReference type="PANTHER" id="PTHR32071:SF101">
    <property type="entry name" value="ACETOIN DEHYDROGENASE OPERON TRANSCRIPTIONAL ACTIVATOR ACOR"/>
    <property type="match status" value="1"/>
</dbReference>
<dbReference type="Gene3D" id="3.30.450.40">
    <property type="match status" value="1"/>
</dbReference>
<dbReference type="PRINTS" id="PR01590">
    <property type="entry name" value="HTHFIS"/>
</dbReference>
<dbReference type="Pfam" id="PF25601">
    <property type="entry name" value="AAA_lid_14"/>
    <property type="match status" value="1"/>
</dbReference>
<dbReference type="PROSITE" id="PS00676">
    <property type="entry name" value="SIGMA54_INTERACT_2"/>
    <property type="match status" value="1"/>
</dbReference>
<keyword evidence="3" id="KW-0805">Transcription regulation</keyword>
<dbReference type="InterPro" id="IPR027417">
    <property type="entry name" value="P-loop_NTPase"/>
</dbReference>
<dbReference type="SUPFAM" id="SSF52540">
    <property type="entry name" value="P-loop containing nucleoside triphosphate hydrolases"/>
    <property type="match status" value="1"/>
</dbReference>
<evidence type="ECO:0000256" key="1">
    <source>
        <dbReference type="ARBA" id="ARBA00022741"/>
    </source>
</evidence>
<dbReference type="AlphaFoldDB" id="A0A3G5FHH6"/>
<organism evidence="7 8">
    <name type="scientific">Tetragenococcus halophilus</name>
    <name type="common">Pediococcus halophilus</name>
    <dbReference type="NCBI Taxonomy" id="51669"/>
    <lineage>
        <taxon>Bacteria</taxon>
        <taxon>Bacillati</taxon>
        <taxon>Bacillota</taxon>
        <taxon>Bacilli</taxon>
        <taxon>Lactobacillales</taxon>
        <taxon>Enterococcaceae</taxon>
        <taxon>Tetragenococcus</taxon>
    </lineage>
</organism>
<dbReference type="InterPro" id="IPR002078">
    <property type="entry name" value="Sigma_54_int"/>
</dbReference>
<dbReference type="InterPro" id="IPR003018">
    <property type="entry name" value="GAF"/>
</dbReference>
<dbReference type="Pfam" id="PF02954">
    <property type="entry name" value="HTH_8"/>
    <property type="match status" value="1"/>
</dbReference>
<dbReference type="InterPro" id="IPR029016">
    <property type="entry name" value="GAF-like_dom_sf"/>
</dbReference>
<dbReference type="InterPro" id="IPR003593">
    <property type="entry name" value="AAA+_ATPase"/>
</dbReference>
<dbReference type="SUPFAM" id="SSF46689">
    <property type="entry name" value="Homeodomain-like"/>
    <property type="match status" value="1"/>
</dbReference>
<reference evidence="7 8" key="1">
    <citation type="journal article" date="2012" name="Int. J. Syst. Evol. Microbiol.">
        <title>Characterization of Tetragenococcus strains from sugar thick juice reveals a novel species, Tetragenococcus osmophilus sp. nov., and divides Tetragenococcus halophilus into two subspecies, T. halophilus subsp. halophilus subsp. nov. and T. halophilus subsp. flandriensis subsp. nov.</title>
        <authorList>
            <person name="Juste A."/>
            <person name="Van Trappen S."/>
            <person name="Verreth C."/>
            <person name="Cleenwerck I."/>
            <person name="De Vos P."/>
            <person name="Lievens B."/>
            <person name="Willems K.A."/>
        </authorList>
    </citation>
    <scope>NUCLEOTIDE SEQUENCE [LARGE SCALE GENOMIC DNA]</scope>
    <source>
        <strain evidence="7 8">LMG 26042</strain>
    </source>
</reference>
<evidence type="ECO:0000313" key="8">
    <source>
        <dbReference type="Proteomes" id="UP000280475"/>
    </source>
</evidence>
<dbReference type="Gene3D" id="1.10.8.60">
    <property type="match status" value="1"/>
</dbReference>
<dbReference type="InterPro" id="IPR002197">
    <property type="entry name" value="HTH_Fis"/>
</dbReference>
<name>A0A3G5FHH6_TETHA</name>
<dbReference type="PANTHER" id="PTHR32071">
    <property type="entry name" value="TRANSCRIPTIONAL REGULATORY PROTEIN"/>
    <property type="match status" value="1"/>
</dbReference>
<dbReference type="FunFam" id="3.40.50.300:FF:000006">
    <property type="entry name" value="DNA-binding transcriptional regulator NtrC"/>
    <property type="match status" value="1"/>
</dbReference>
<evidence type="ECO:0000256" key="3">
    <source>
        <dbReference type="ARBA" id="ARBA00023015"/>
    </source>
</evidence>
<dbReference type="EMBL" id="CP027768">
    <property type="protein sequence ID" value="AYW49803.1"/>
    <property type="molecule type" value="Genomic_DNA"/>
</dbReference>
<accession>A0A3G5FHH6</accession>
<dbReference type="Gene3D" id="1.10.10.60">
    <property type="entry name" value="Homeodomain-like"/>
    <property type="match status" value="1"/>
</dbReference>
<feature type="domain" description="Sigma-54 factor interaction" evidence="6">
    <location>
        <begin position="289"/>
        <end position="513"/>
    </location>
</feature>
<dbReference type="Gene3D" id="3.40.50.300">
    <property type="entry name" value="P-loop containing nucleotide triphosphate hydrolases"/>
    <property type="match status" value="1"/>
</dbReference>
<evidence type="ECO:0000313" key="7">
    <source>
        <dbReference type="EMBL" id="AYW49803.1"/>
    </source>
</evidence>
<protein>
    <submittedName>
        <fullName evidence="7">Sigma-54-dependent Fis family transcriptional regulator</fullName>
    </submittedName>
</protein>
<evidence type="ECO:0000256" key="4">
    <source>
        <dbReference type="ARBA" id="ARBA00023125"/>
    </source>
</evidence>
<keyword evidence="4" id="KW-0238">DNA-binding</keyword>
<evidence type="ECO:0000259" key="6">
    <source>
        <dbReference type="PROSITE" id="PS50045"/>
    </source>
</evidence>
<dbReference type="InterPro" id="IPR009057">
    <property type="entry name" value="Homeodomain-like_sf"/>
</dbReference>
<dbReference type="CDD" id="cd00009">
    <property type="entry name" value="AAA"/>
    <property type="match status" value="1"/>
</dbReference>
<dbReference type="Pfam" id="PF00158">
    <property type="entry name" value="Sigma54_activat"/>
    <property type="match status" value="1"/>
</dbReference>
<dbReference type="Pfam" id="PF01590">
    <property type="entry name" value="GAF"/>
    <property type="match status" value="1"/>
</dbReference>
<gene>
    <name evidence="7" type="ORF">C7H83_04565</name>
</gene>
<sequence>MQQEIWQRFINGDNQVLHRLPEKIANSWQNCYKNQVDPYLYKPRKVMTVQELENRQKKNQELIQIVKKEMKVMQNYFEVKLPLFVLTDETGNILWRDGNYQSKDYANEIFFKEGSGWSELDVGTNAIGLVLKTKTQEWMTLNEHYSVSSRNWSCAAAPIFDEKNQLTAVLDISSYQNESSKEAQLLLGTVTQKITNTLVYHYLERKKNLLDYAIKNPEEALLCDEHFQIVHVPTKYADEFPLNEDIRKYLDNKMIYNQEEIYFNENRMGYRFLLHGFSPEQKHSYNKGITSQNENYQKFLQKVVKFANSELPIHIYGETGSGKEIIAQMIHYNSTQKNGSLVAVNCGGLNENLLESQLFGYAPGAFTGADAKGYIGKIEQADGGTLFLDEIDNMPEKMQTALLRVLEDKYVTPVNGMSKKVHFRLITASNQDLKRAVSDQHFREDLFYRIYVAQLTVPPLRERVSDIPFLIQDFCEQKNWKIHWQEEIFQVAKNYPWLGNIREFNNFLERLYIFYTREQPNKNDICELIENGRLQKVDAKEKNERQEILDTLEQEKFHVSNTAKRLGVSRATLYRKMKAYDIH</sequence>
<keyword evidence="1" id="KW-0547">Nucleotide-binding</keyword>
<dbReference type="GO" id="GO:0043565">
    <property type="term" value="F:sequence-specific DNA binding"/>
    <property type="evidence" value="ECO:0007669"/>
    <property type="project" value="InterPro"/>
</dbReference>
<dbReference type="SMART" id="SM00382">
    <property type="entry name" value="AAA"/>
    <property type="match status" value="1"/>
</dbReference>
<keyword evidence="2" id="KW-0067">ATP-binding</keyword>
<evidence type="ECO:0000256" key="2">
    <source>
        <dbReference type="ARBA" id="ARBA00022840"/>
    </source>
</evidence>
<dbReference type="InterPro" id="IPR025943">
    <property type="entry name" value="Sigma_54_int_dom_ATP-bd_2"/>
</dbReference>
<dbReference type="PROSITE" id="PS50045">
    <property type="entry name" value="SIGMA54_INTERACT_4"/>
    <property type="match status" value="1"/>
</dbReference>